<dbReference type="GO" id="GO:0043139">
    <property type="term" value="F:5'-3' DNA helicase activity"/>
    <property type="evidence" value="ECO:0007669"/>
    <property type="project" value="UniProtKB-EC"/>
</dbReference>
<keyword evidence="3" id="KW-0378">Hydrolase</keyword>
<evidence type="ECO:0000256" key="3">
    <source>
        <dbReference type="ARBA" id="ARBA00022801"/>
    </source>
</evidence>
<sequence length="620" mass="67278">MHDAFGPGGALARTLAGFESRPEQAALADAVARSLTSGEHLVAEAGTGTGKSLAYLIPSLESGERVVVATATKALQTQLLEYDVPAAARALGRKVNVEILKGRANYVCRRQLSTFGQMLLREPRDEEAWEVIEPWLEETVTGDRAELPIEPSESLWAELAVGSDRCVGRRCALLSSCFAEAARQRASEAELVIANHALYFADIAADGGVLPEHGAVVFDEAHRLEETAATWLGGRVSRHAIRRLTLDVERACRDEKQQVPARVLDRVELATDRFLAAVTPATGRRRLREPPLELVRPLVEALADLNHALAGDGEGFETLGRRSLALAATAEACLDPDTEGRVVWSEPDSVAWAPVDVATELRDRLWREGPTAILVSATLTTGEDARFVRRRLGLDQARELVVGSPFDYRSQALLYLPRGMPDPRADEFGAKVAEEVRALLQLSEGRALVLTSSYRALGELKASLQGNVPYEVLVQGEAPRERLLERFRSEVSSVLLATSTFWQGVDIPGEALSLLVIDKLPFSAPGDPLYEARCEAVSKAGGDWFADFALPMAMLQLRQGFGRLIRSHSDRGVVAILDPRLRTKAYGRAFLAALPHAPMAEDRVAVASFFGTSAVAAAGF</sequence>
<dbReference type="InterPro" id="IPR011545">
    <property type="entry name" value="DEAD/DEAH_box_helicase_dom"/>
</dbReference>
<name>A0A6J6P572_9ZZZZ</name>
<dbReference type="EMBL" id="CAEZXP010000001">
    <property type="protein sequence ID" value="CAB4691758.1"/>
    <property type="molecule type" value="Genomic_DNA"/>
</dbReference>
<dbReference type="PROSITE" id="PS51193">
    <property type="entry name" value="HELICASE_ATP_BIND_2"/>
    <property type="match status" value="1"/>
</dbReference>
<dbReference type="InterPro" id="IPR014013">
    <property type="entry name" value="Helic_SF1/SF2_ATP-bd_DinG/Rad3"/>
</dbReference>
<dbReference type="Gene3D" id="3.40.50.300">
    <property type="entry name" value="P-loop containing nucleotide triphosphate hydrolases"/>
    <property type="match status" value="2"/>
</dbReference>
<proteinExistence type="predicted"/>
<evidence type="ECO:0000256" key="1">
    <source>
        <dbReference type="ARBA" id="ARBA00001966"/>
    </source>
</evidence>
<dbReference type="InterPro" id="IPR006555">
    <property type="entry name" value="ATP-dep_Helicase_C"/>
</dbReference>
<dbReference type="PANTHER" id="PTHR11472">
    <property type="entry name" value="DNA REPAIR DEAD HELICASE RAD3/XP-D SUBFAMILY MEMBER"/>
    <property type="match status" value="1"/>
</dbReference>
<dbReference type="GO" id="GO:0005524">
    <property type="term" value="F:ATP binding"/>
    <property type="evidence" value="ECO:0007669"/>
    <property type="project" value="UniProtKB-KW"/>
</dbReference>
<dbReference type="SUPFAM" id="SSF52540">
    <property type="entry name" value="P-loop containing nucleoside triphosphate hydrolases"/>
    <property type="match status" value="2"/>
</dbReference>
<dbReference type="InterPro" id="IPR027417">
    <property type="entry name" value="P-loop_NTPase"/>
</dbReference>
<dbReference type="InterPro" id="IPR014001">
    <property type="entry name" value="Helicase_ATP-bd"/>
</dbReference>
<evidence type="ECO:0000256" key="2">
    <source>
        <dbReference type="ARBA" id="ARBA00022741"/>
    </source>
</evidence>
<comment type="catalytic activity">
    <reaction evidence="6">
        <text>ATP + H2O = ADP + phosphate + H(+)</text>
        <dbReference type="Rhea" id="RHEA:13065"/>
        <dbReference type="ChEBI" id="CHEBI:15377"/>
        <dbReference type="ChEBI" id="CHEBI:15378"/>
        <dbReference type="ChEBI" id="CHEBI:30616"/>
        <dbReference type="ChEBI" id="CHEBI:43474"/>
        <dbReference type="ChEBI" id="CHEBI:456216"/>
        <dbReference type="EC" id="5.6.2.3"/>
    </reaction>
</comment>
<feature type="domain" description="Helicase ATP-binding" evidence="7">
    <location>
        <begin position="10"/>
        <end position="271"/>
    </location>
</feature>
<organism evidence="8">
    <name type="scientific">freshwater metagenome</name>
    <dbReference type="NCBI Taxonomy" id="449393"/>
    <lineage>
        <taxon>unclassified sequences</taxon>
        <taxon>metagenomes</taxon>
        <taxon>ecological metagenomes</taxon>
    </lineage>
</organism>
<keyword evidence="4" id="KW-0067">ATP-binding</keyword>
<dbReference type="InterPro" id="IPR045028">
    <property type="entry name" value="DinG/Rad3-like"/>
</dbReference>
<dbReference type="GO" id="GO:0016818">
    <property type="term" value="F:hydrolase activity, acting on acid anhydrides, in phosphorus-containing anhydrides"/>
    <property type="evidence" value="ECO:0007669"/>
    <property type="project" value="InterPro"/>
</dbReference>
<gene>
    <name evidence="8" type="ORF">UFOPK2399_00766</name>
</gene>
<evidence type="ECO:0000313" key="8">
    <source>
        <dbReference type="EMBL" id="CAB4691758.1"/>
    </source>
</evidence>
<keyword evidence="2" id="KW-0547">Nucleotide-binding</keyword>
<protein>
    <recommendedName>
        <fullName evidence="5">DNA 5'-3' helicase</fullName>
        <ecNumber evidence="5">5.6.2.3</ecNumber>
    </recommendedName>
</protein>
<accession>A0A6J6P572</accession>
<dbReference type="GO" id="GO:0003676">
    <property type="term" value="F:nucleic acid binding"/>
    <property type="evidence" value="ECO:0007669"/>
    <property type="project" value="InterPro"/>
</dbReference>
<evidence type="ECO:0000259" key="7">
    <source>
        <dbReference type="PROSITE" id="PS51193"/>
    </source>
</evidence>
<dbReference type="PANTHER" id="PTHR11472:SF34">
    <property type="entry name" value="REGULATOR OF TELOMERE ELONGATION HELICASE 1"/>
    <property type="match status" value="1"/>
</dbReference>
<dbReference type="AlphaFoldDB" id="A0A6J6P572"/>
<dbReference type="SMART" id="SM00487">
    <property type="entry name" value="DEXDc"/>
    <property type="match status" value="1"/>
</dbReference>
<dbReference type="EC" id="5.6.2.3" evidence="5"/>
<comment type="cofactor">
    <cofactor evidence="1">
        <name>[4Fe-4S] cluster</name>
        <dbReference type="ChEBI" id="CHEBI:49883"/>
    </cofactor>
</comment>
<reference evidence="8" key="1">
    <citation type="submission" date="2020-05" db="EMBL/GenBank/DDBJ databases">
        <authorList>
            <person name="Chiriac C."/>
            <person name="Salcher M."/>
            <person name="Ghai R."/>
            <person name="Kavagutti S V."/>
        </authorList>
    </citation>
    <scope>NUCLEOTIDE SEQUENCE</scope>
</reference>
<evidence type="ECO:0000256" key="4">
    <source>
        <dbReference type="ARBA" id="ARBA00022840"/>
    </source>
</evidence>
<dbReference type="Pfam" id="PF00270">
    <property type="entry name" value="DEAD"/>
    <property type="match status" value="1"/>
</dbReference>
<dbReference type="SMART" id="SM00491">
    <property type="entry name" value="HELICc2"/>
    <property type="match status" value="1"/>
</dbReference>
<dbReference type="Pfam" id="PF13307">
    <property type="entry name" value="Helicase_C_2"/>
    <property type="match status" value="1"/>
</dbReference>
<evidence type="ECO:0000256" key="5">
    <source>
        <dbReference type="ARBA" id="ARBA00044969"/>
    </source>
</evidence>
<evidence type="ECO:0000256" key="6">
    <source>
        <dbReference type="ARBA" id="ARBA00048954"/>
    </source>
</evidence>
<dbReference type="GO" id="GO:0006139">
    <property type="term" value="P:nucleobase-containing compound metabolic process"/>
    <property type="evidence" value="ECO:0007669"/>
    <property type="project" value="InterPro"/>
</dbReference>